<dbReference type="InterPro" id="IPR013221">
    <property type="entry name" value="Mur_ligase_cen"/>
</dbReference>
<dbReference type="UniPathway" id="UPA00219"/>
<evidence type="ECO:0000256" key="10">
    <source>
        <dbReference type="ARBA" id="ARBA00023306"/>
    </source>
</evidence>
<evidence type="ECO:0000256" key="8">
    <source>
        <dbReference type="ARBA" id="ARBA00022960"/>
    </source>
</evidence>
<keyword evidence="17" id="KW-1185">Reference proteome</keyword>
<sequence>MDPRPAPPPRERSLRLAGLAGRRVGVWGHGREGRAAVRAALAAGAAGVLVADSRPVDPAALPLGVAATADVADLAGCDVVVRSPGISPYREDARSLADRTLVTTGTGIALAEAAAQGVPVLCVTGTKGKSTTSALAAAVLTAAGRPAVHAGNIGTPLLDAVLDGVGDRTLVVEVSSYQAAAVPDFTGRGALTSLAPEHLDWHGSEETYFRDKLRVFTGCPERSVVVSAQARPLAQRYLDPAQLVDPAEVLPAGLTGRAQPVHLPGAHNLSNVAVALAACALLGLDLTATADAVVAAVAGFRALPHRLAPVATLDGVTFVDDTLSTTPVSVLAALDALADRPVTLIAGGQDRGLDYTGLARTLVQRRDTVALVTVPDTGARLAADVRREAGGAAVRLAETASLTEAVATAVATTAPGGVVLLSPGAPSYNRFRDYEELAATYEQILVDAGAERVGAS</sequence>
<evidence type="ECO:0000259" key="15">
    <source>
        <dbReference type="Pfam" id="PF08245"/>
    </source>
</evidence>
<dbReference type="Gene3D" id="3.40.1190.10">
    <property type="entry name" value="Mur-like, catalytic domain"/>
    <property type="match status" value="1"/>
</dbReference>
<keyword evidence="11 12" id="KW-0961">Cell wall biogenesis/degradation</keyword>
<evidence type="ECO:0000256" key="5">
    <source>
        <dbReference type="ARBA" id="ARBA00022618"/>
    </source>
</evidence>
<dbReference type="InterPro" id="IPR036615">
    <property type="entry name" value="Mur_ligase_C_dom_sf"/>
</dbReference>
<dbReference type="InterPro" id="IPR004101">
    <property type="entry name" value="Mur_ligase_C"/>
</dbReference>
<proteinExistence type="inferred from homology"/>
<dbReference type="SUPFAM" id="SSF51735">
    <property type="entry name" value="NAD(P)-binding Rossmann-fold domains"/>
    <property type="match status" value="1"/>
</dbReference>
<dbReference type="Proteomes" id="UP000183642">
    <property type="component" value="Unassembled WGS sequence"/>
</dbReference>
<keyword evidence="8 12" id="KW-0133">Cell shape</keyword>
<evidence type="ECO:0000256" key="13">
    <source>
        <dbReference type="RuleBase" id="RU003664"/>
    </source>
</evidence>
<feature type="binding site" evidence="12">
    <location>
        <begin position="125"/>
        <end position="131"/>
    </location>
    <ligand>
        <name>ATP</name>
        <dbReference type="ChEBI" id="CHEBI:30616"/>
    </ligand>
</feature>
<evidence type="ECO:0000313" key="16">
    <source>
        <dbReference type="EMBL" id="SFO17962.1"/>
    </source>
</evidence>
<feature type="domain" description="Mur ligase central" evidence="15">
    <location>
        <begin position="123"/>
        <end position="233"/>
    </location>
</feature>
<dbReference type="GO" id="GO:0071555">
    <property type="term" value="P:cell wall organization"/>
    <property type="evidence" value="ECO:0007669"/>
    <property type="project" value="UniProtKB-KW"/>
</dbReference>
<dbReference type="GO" id="GO:0008764">
    <property type="term" value="F:UDP-N-acetylmuramoylalanine-D-glutamate ligase activity"/>
    <property type="evidence" value="ECO:0007669"/>
    <property type="project" value="UniProtKB-EC"/>
</dbReference>
<dbReference type="SUPFAM" id="SSF53244">
    <property type="entry name" value="MurD-like peptide ligases, peptide-binding domain"/>
    <property type="match status" value="1"/>
</dbReference>
<evidence type="ECO:0000256" key="7">
    <source>
        <dbReference type="ARBA" id="ARBA00022840"/>
    </source>
</evidence>
<comment type="function">
    <text evidence="12">Cell wall formation. Catalyzes the addition of L-glutamate to the nucleotide precursor UDP-N-acetylmuramoyl-L-alanine.</text>
</comment>
<evidence type="ECO:0000256" key="3">
    <source>
        <dbReference type="ARBA" id="ARBA00022490"/>
    </source>
</evidence>
<gene>
    <name evidence="12" type="primary">murD2</name>
    <name evidence="16" type="ORF">SAMN05660359_01815</name>
</gene>
<dbReference type="Gene3D" id="3.40.50.720">
    <property type="entry name" value="NAD(P)-binding Rossmann-like Domain"/>
    <property type="match status" value="1"/>
</dbReference>
<dbReference type="HAMAP" id="MF_00639">
    <property type="entry name" value="MurD"/>
    <property type="match status" value="1"/>
</dbReference>
<accession>A0A1I5F2H8</accession>
<evidence type="ECO:0000256" key="11">
    <source>
        <dbReference type="ARBA" id="ARBA00023316"/>
    </source>
</evidence>
<keyword evidence="7 12" id="KW-0067">ATP-binding</keyword>
<evidence type="ECO:0000256" key="4">
    <source>
        <dbReference type="ARBA" id="ARBA00022598"/>
    </source>
</evidence>
<dbReference type="RefSeq" id="WP_075013481.1">
    <property type="nucleotide sequence ID" value="NZ_FOWE01000004.1"/>
</dbReference>
<name>A0A1I5F2H8_9ACTN</name>
<dbReference type="NCBIfam" id="TIGR01087">
    <property type="entry name" value="murD"/>
    <property type="match status" value="1"/>
</dbReference>
<evidence type="ECO:0000256" key="6">
    <source>
        <dbReference type="ARBA" id="ARBA00022741"/>
    </source>
</evidence>
<dbReference type="GO" id="GO:0009252">
    <property type="term" value="P:peptidoglycan biosynthetic process"/>
    <property type="evidence" value="ECO:0007669"/>
    <property type="project" value="UniProtKB-UniRule"/>
</dbReference>
<keyword evidence="6 12" id="KW-0547">Nucleotide-binding</keyword>
<comment type="pathway">
    <text evidence="2 12 13">Cell wall biogenesis; peptidoglycan biosynthesis.</text>
</comment>
<comment type="function">
    <text evidence="13">Cell wall formation. Catalyzes the addition of glutamate to the nucleotide precursor UDP-N-acetylmuramoyl-L-alanine (UMA).</text>
</comment>
<dbReference type="InterPro" id="IPR036565">
    <property type="entry name" value="Mur-like_cat_sf"/>
</dbReference>
<keyword evidence="10 12" id="KW-0131">Cell cycle</keyword>
<comment type="catalytic activity">
    <reaction evidence="12">
        <text>UDP-N-acetyl-alpha-D-muramoyl-L-alanine + L-glutamate + ATP = UDP-N-acetyl-alpha-D-muramoyl-L-alanyl-L-glutamate + ADP + phosphate + H(+)</text>
        <dbReference type="Rhea" id="RHEA:58816"/>
        <dbReference type="ChEBI" id="CHEBI:15378"/>
        <dbReference type="ChEBI" id="CHEBI:29985"/>
        <dbReference type="ChEBI" id="CHEBI:30616"/>
        <dbReference type="ChEBI" id="CHEBI:43474"/>
        <dbReference type="ChEBI" id="CHEBI:83898"/>
        <dbReference type="ChEBI" id="CHEBI:142725"/>
        <dbReference type="ChEBI" id="CHEBI:456216"/>
        <dbReference type="EC" id="6.3.2.53"/>
    </reaction>
</comment>
<keyword evidence="4 12" id="KW-0436">Ligase</keyword>
<keyword evidence="3 12" id="KW-0963">Cytoplasm</keyword>
<evidence type="ECO:0000256" key="2">
    <source>
        <dbReference type="ARBA" id="ARBA00004752"/>
    </source>
</evidence>
<keyword evidence="5 12" id="KW-0132">Cell division</keyword>
<reference evidence="17" key="1">
    <citation type="submission" date="2016-10" db="EMBL/GenBank/DDBJ databases">
        <authorList>
            <person name="Varghese N."/>
            <person name="Submissions S."/>
        </authorList>
    </citation>
    <scope>NUCLEOTIDE SEQUENCE [LARGE SCALE GENOMIC DNA]</scope>
    <source>
        <strain evidence="17">DSM 43161</strain>
    </source>
</reference>
<dbReference type="HAMAP" id="MF_02208">
    <property type="entry name" value="MurD2_subfam"/>
    <property type="match status" value="1"/>
</dbReference>
<dbReference type="Pfam" id="PF08245">
    <property type="entry name" value="Mur_ligase_M"/>
    <property type="match status" value="1"/>
</dbReference>
<comment type="subcellular location">
    <subcellularLocation>
        <location evidence="1 12 13">Cytoplasm</location>
    </subcellularLocation>
</comment>
<dbReference type="Gene3D" id="3.90.190.20">
    <property type="entry name" value="Mur ligase, C-terminal domain"/>
    <property type="match status" value="1"/>
</dbReference>
<dbReference type="GO" id="GO:0051301">
    <property type="term" value="P:cell division"/>
    <property type="evidence" value="ECO:0007669"/>
    <property type="project" value="UniProtKB-KW"/>
</dbReference>
<dbReference type="GO" id="GO:0005737">
    <property type="term" value="C:cytoplasm"/>
    <property type="evidence" value="ECO:0007669"/>
    <property type="project" value="UniProtKB-SubCell"/>
</dbReference>
<evidence type="ECO:0000256" key="1">
    <source>
        <dbReference type="ARBA" id="ARBA00004496"/>
    </source>
</evidence>
<evidence type="ECO:0000313" key="17">
    <source>
        <dbReference type="Proteomes" id="UP000183642"/>
    </source>
</evidence>
<dbReference type="InterPro" id="IPR036291">
    <property type="entry name" value="NAD(P)-bd_dom_sf"/>
</dbReference>
<dbReference type="GO" id="GO:0008360">
    <property type="term" value="P:regulation of cell shape"/>
    <property type="evidence" value="ECO:0007669"/>
    <property type="project" value="UniProtKB-KW"/>
</dbReference>
<dbReference type="EC" id="6.3.2.53" evidence="12"/>
<dbReference type="EMBL" id="FOWE01000004">
    <property type="protein sequence ID" value="SFO17962.1"/>
    <property type="molecule type" value="Genomic_DNA"/>
</dbReference>
<keyword evidence="9 12" id="KW-0573">Peptidoglycan synthesis</keyword>
<dbReference type="AlphaFoldDB" id="A0A1I5F2H8"/>
<dbReference type="SUPFAM" id="SSF53623">
    <property type="entry name" value="MurD-like peptide ligases, catalytic domain"/>
    <property type="match status" value="1"/>
</dbReference>
<protein>
    <recommendedName>
        <fullName evidence="12">UDP-N-acetylmuramoyl-L-alanine--L-glutamate ligase</fullName>
        <ecNumber evidence="12">6.3.2.53</ecNumber>
    </recommendedName>
    <alternativeName>
        <fullName evidence="12">UDP-N-acetylmuramoyl-L-alanyl-L-glutamate synthetase</fullName>
        <shortName evidence="12">UDP-MurNAc-L-Ala-L-Glu synthetase</shortName>
    </alternativeName>
</protein>
<evidence type="ECO:0000256" key="12">
    <source>
        <dbReference type="HAMAP-Rule" id="MF_02208"/>
    </source>
</evidence>
<dbReference type="GO" id="GO:0005524">
    <property type="term" value="F:ATP binding"/>
    <property type="evidence" value="ECO:0007669"/>
    <property type="project" value="UniProtKB-UniRule"/>
</dbReference>
<comment type="catalytic activity">
    <reaction evidence="13">
        <text>UDP-N-acetyl-alpha-D-muramoyl-L-alanine + D-glutamate + ATP = UDP-N-acetyl-alpha-D-muramoyl-L-alanyl-D-glutamate + ADP + phosphate + H(+)</text>
        <dbReference type="Rhea" id="RHEA:16429"/>
        <dbReference type="ChEBI" id="CHEBI:15378"/>
        <dbReference type="ChEBI" id="CHEBI:29986"/>
        <dbReference type="ChEBI" id="CHEBI:30616"/>
        <dbReference type="ChEBI" id="CHEBI:43474"/>
        <dbReference type="ChEBI" id="CHEBI:83898"/>
        <dbReference type="ChEBI" id="CHEBI:83900"/>
        <dbReference type="ChEBI" id="CHEBI:456216"/>
        <dbReference type="EC" id="6.3.2.9"/>
    </reaction>
</comment>
<dbReference type="InterPro" id="IPR043687">
    <property type="entry name" value="MurD2"/>
</dbReference>
<comment type="similarity">
    <text evidence="12">Belongs to the MurCDEF family. MurD2 subfamily.</text>
</comment>
<dbReference type="PANTHER" id="PTHR43692">
    <property type="entry name" value="UDP-N-ACETYLMURAMOYLALANINE--D-GLUTAMATE LIGASE"/>
    <property type="match status" value="1"/>
</dbReference>
<dbReference type="Pfam" id="PF02875">
    <property type="entry name" value="Mur_ligase_C"/>
    <property type="match status" value="1"/>
</dbReference>
<dbReference type="PANTHER" id="PTHR43692:SF1">
    <property type="entry name" value="UDP-N-ACETYLMURAMOYLALANINE--D-GLUTAMATE LIGASE"/>
    <property type="match status" value="1"/>
</dbReference>
<evidence type="ECO:0000259" key="14">
    <source>
        <dbReference type="Pfam" id="PF02875"/>
    </source>
</evidence>
<dbReference type="InterPro" id="IPR005762">
    <property type="entry name" value="MurD"/>
</dbReference>
<evidence type="ECO:0000256" key="9">
    <source>
        <dbReference type="ARBA" id="ARBA00022984"/>
    </source>
</evidence>
<feature type="domain" description="Mur ligase C-terminal" evidence="14">
    <location>
        <begin position="305"/>
        <end position="423"/>
    </location>
</feature>
<organism evidence="16 17">
    <name type="scientific">Geodermatophilus obscurus</name>
    <dbReference type="NCBI Taxonomy" id="1861"/>
    <lineage>
        <taxon>Bacteria</taxon>
        <taxon>Bacillati</taxon>
        <taxon>Actinomycetota</taxon>
        <taxon>Actinomycetes</taxon>
        <taxon>Geodermatophilales</taxon>
        <taxon>Geodermatophilaceae</taxon>
        <taxon>Geodermatophilus</taxon>
    </lineage>
</organism>